<feature type="compositionally biased region" description="Basic and acidic residues" evidence="1">
    <location>
        <begin position="20"/>
        <end position="29"/>
    </location>
</feature>
<evidence type="ECO:0000313" key="3">
    <source>
        <dbReference type="Proteomes" id="UP000600918"/>
    </source>
</evidence>
<gene>
    <name evidence="2" type="ORF">H0235_003884</name>
</gene>
<sequence length="103" mass="11363">MPLAFMTQRARNLPSLLHPGDPHGTEQHKTTHPIGTLTDLDDHIQAQETLGNSTGNSIVASGMAQLFCSLIPEEPFEKSTLQSRVQDIAGFDRKWPPPSYRIA</sequence>
<keyword evidence="3" id="KW-1185">Reference proteome</keyword>
<dbReference type="EMBL" id="JACSDY010000002">
    <property type="protein sequence ID" value="KAF7435693.1"/>
    <property type="molecule type" value="Genomic_DNA"/>
</dbReference>
<organism evidence="2 3">
    <name type="scientific">Vespula pensylvanica</name>
    <name type="common">Western yellow jacket</name>
    <name type="synonym">Wasp</name>
    <dbReference type="NCBI Taxonomy" id="30213"/>
    <lineage>
        <taxon>Eukaryota</taxon>
        <taxon>Metazoa</taxon>
        <taxon>Ecdysozoa</taxon>
        <taxon>Arthropoda</taxon>
        <taxon>Hexapoda</taxon>
        <taxon>Insecta</taxon>
        <taxon>Pterygota</taxon>
        <taxon>Neoptera</taxon>
        <taxon>Endopterygota</taxon>
        <taxon>Hymenoptera</taxon>
        <taxon>Apocrita</taxon>
        <taxon>Aculeata</taxon>
        <taxon>Vespoidea</taxon>
        <taxon>Vespidae</taxon>
        <taxon>Vespinae</taxon>
        <taxon>Vespula</taxon>
    </lineage>
</organism>
<dbReference type="Proteomes" id="UP000600918">
    <property type="component" value="Unassembled WGS sequence"/>
</dbReference>
<reference evidence="2" key="1">
    <citation type="journal article" date="2020" name="G3 (Bethesda)">
        <title>High-Quality Assemblies for Three Invasive Social Wasps from the &lt;i&gt;Vespula&lt;/i&gt; Genus.</title>
        <authorList>
            <person name="Harrop T.W.R."/>
            <person name="Guhlin J."/>
            <person name="McLaughlin G.M."/>
            <person name="Permina E."/>
            <person name="Stockwell P."/>
            <person name="Gilligan J."/>
            <person name="Le Lec M.F."/>
            <person name="Gruber M.A.M."/>
            <person name="Quinn O."/>
            <person name="Lovegrove M."/>
            <person name="Duncan E.J."/>
            <person name="Remnant E.J."/>
            <person name="Van Eeckhoven J."/>
            <person name="Graham B."/>
            <person name="Knapp R.A."/>
            <person name="Langford K.W."/>
            <person name="Kronenberg Z."/>
            <person name="Press M.O."/>
            <person name="Eacker S.M."/>
            <person name="Wilson-Rankin E.E."/>
            <person name="Purcell J."/>
            <person name="Lester P.J."/>
            <person name="Dearden P.K."/>
        </authorList>
    </citation>
    <scope>NUCLEOTIDE SEQUENCE</scope>
    <source>
        <strain evidence="2">Volc-1</strain>
    </source>
</reference>
<proteinExistence type="predicted"/>
<accession>A0A834PD15</accession>
<evidence type="ECO:0000256" key="1">
    <source>
        <dbReference type="SAM" id="MobiDB-lite"/>
    </source>
</evidence>
<protein>
    <submittedName>
        <fullName evidence="2">Uncharacterized protein</fullName>
    </submittedName>
</protein>
<comment type="caution">
    <text evidence="2">The sequence shown here is derived from an EMBL/GenBank/DDBJ whole genome shotgun (WGS) entry which is preliminary data.</text>
</comment>
<name>A0A834PD15_VESPE</name>
<feature type="region of interest" description="Disordered" evidence="1">
    <location>
        <begin position="13"/>
        <end position="32"/>
    </location>
</feature>
<dbReference type="AlphaFoldDB" id="A0A834PD15"/>
<evidence type="ECO:0000313" key="2">
    <source>
        <dbReference type="EMBL" id="KAF7435693.1"/>
    </source>
</evidence>